<dbReference type="EMBL" id="KI392687">
    <property type="protein sequence ID" value="ERN11461.1"/>
    <property type="molecule type" value="Genomic_DNA"/>
</dbReference>
<dbReference type="HOGENOM" id="CLU_2429996_0_0_1"/>
<protein>
    <submittedName>
        <fullName evidence="1">Uncharacterized protein</fullName>
    </submittedName>
</protein>
<dbReference type="AlphaFoldDB" id="W1PUS6"/>
<dbReference type="Gramene" id="ERN11461">
    <property type="protein sequence ID" value="ERN11461"/>
    <property type="gene ID" value="AMTR_s00022p00078830"/>
</dbReference>
<name>W1PUS6_AMBTC</name>
<keyword evidence="2" id="KW-1185">Reference proteome</keyword>
<dbReference type="Proteomes" id="UP000017836">
    <property type="component" value="Unassembled WGS sequence"/>
</dbReference>
<proteinExistence type="predicted"/>
<accession>W1PUS6</accession>
<organism evidence="1 2">
    <name type="scientific">Amborella trichopoda</name>
    <dbReference type="NCBI Taxonomy" id="13333"/>
    <lineage>
        <taxon>Eukaryota</taxon>
        <taxon>Viridiplantae</taxon>
        <taxon>Streptophyta</taxon>
        <taxon>Embryophyta</taxon>
        <taxon>Tracheophyta</taxon>
        <taxon>Spermatophyta</taxon>
        <taxon>Magnoliopsida</taxon>
        <taxon>Amborellales</taxon>
        <taxon>Amborellaceae</taxon>
        <taxon>Amborella</taxon>
    </lineage>
</organism>
<gene>
    <name evidence="1" type="ORF">AMTR_s00022p00078830</name>
</gene>
<reference evidence="2" key="1">
    <citation type="journal article" date="2013" name="Science">
        <title>The Amborella genome and the evolution of flowering plants.</title>
        <authorList>
            <consortium name="Amborella Genome Project"/>
        </authorList>
    </citation>
    <scope>NUCLEOTIDE SEQUENCE [LARGE SCALE GENOMIC DNA]</scope>
</reference>
<evidence type="ECO:0000313" key="2">
    <source>
        <dbReference type="Proteomes" id="UP000017836"/>
    </source>
</evidence>
<evidence type="ECO:0000313" key="1">
    <source>
        <dbReference type="EMBL" id="ERN11461.1"/>
    </source>
</evidence>
<sequence>MCTSSVGGGGRIGSVLATGLLQCAASSVGGGGRIGVGHRVVGRNVQQVALAAVAGSVRFGVGRRVVGSNVRGCWQRRDSRGGETTRSILEI</sequence>